<proteinExistence type="predicted"/>
<dbReference type="SUPFAM" id="SSF82199">
    <property type="entry name" value="SET domain"/>
    <property type="match status" value="2"/>
</dbReference>
<evidence type="ECO:0000259" key="2">
    <source>
        <dbReference type="PROSITE" id="PS50280"/>
    </source>
</evidence>
<name>A0ABQ7S0N4_PICAN</name>
<sequence length="435" mass="48058">MTSTIDPSKVISWLRQPHNKAFWHTDLQVRHTQHGVGVFASRRIEPGTVLLSVPKTSILSAHNSCIANLLCDAQIYGMHALVIAFLYEKNVGAASPWSDYIESINFAGAMLPPCMWDAEAKSLLAGTEADLMGVLDSTELVAHYELARRFATQHAPMISAPAELADLSQFAAVVLAVASRAFEIDHFHLSGLVPGADLFNHHPDGHGSVHFEALAEVCPDCGKLDCGHGSDDSDDQFDESDDSEDSEDSQATHEVADAQEKDNDENSELCDIVSHTSLVPDTEIFNTYGPLSNAELLARYAFCVDDNPHDTVCLGKQVSAHRKRVNPAISRRLRWWSRQSEQPWLLECYVDANGTPSPQLCCVAKLFTAPGKTLSRSRLSRLTPSARRLIQHWCAQRKLPDVPITIQDATTAAHIRCIRDNENRILDKCIAKLNY</sequence>
<reference evidence="3 4" key="1">
    <citation type="journal article" date="2021" name="G3 (Bethesda)">
        <title>Genomic diversity, chromosomal rearrangements, and interspecies hybridization in the ogataea polymorpha species complex.</title>
        <authorList>
            <person name="Hanson S.J."/>
            <person name="Cinneide E.O."/>
            <person name="Salzberg L.I."/>
            <person name="Wolfe K.H."/>
            <person name="McGowan J."/>
            <person name="Fitzpatrick D.A."/>
            <person name="Matlin K."/>
        </authorList>
    </citation>
    <scope>NUCLEOTIDE SEQUENCE [LARGE SCALE GENOMIC DNA]</scope>
    <source>
        <strain evidence="3">51-138</strain>
    </source>
</reference>
<feature type="region of interest" description="Disordered" evidence="1">
    <location>
        <begin position="229"/>
        <end position="266"/>
    </location>
</feature>
<dbReference type="Proteomes" id="UP001197328">
    <property type="component" value="Unassembled WGS sequence"/>
</dbReference>
<dbReference type="InterPro" id="IPR050600">
    <property type="entry name" value="SETD3_SETD6_MTase"/>
</dbReference>
<evidence type="ECO:0000256" key="1">
    <source>
        <dbReference type="SAM" id="MobiDB-lite"/>
    </source>
</evidence>
<organism evidence="3 4">
    <name type="scientific">Pichia angusta</name>
    <name type="common">Yeast</name>
    <name type="synonym">Hansenula polymorpha</name>
    <dbReference type="NCBI Taxonomy" id="870730"/>
    <lineage>
        <taxon>Eukaryota</taxon>
        <taxon>Fungi</taxon>
        <taxon>Dikarya</taxon>
        <taxon>Ascomycota</taxon>
        <taxon>Saccharomycotina</taxon>
        <taxon>Pichiomycetes</taxon>
        <taxon>Pichiales</taxon>
        <taxon>Pichiaceae</taxon>
        <taxon>Ogataea</taxon>
    </lineage>
</organism>
<keyword evidence="4" id="KW-1185">Reference proteome</keyword>
<evidence type="ECO:0000313" key="4">
    <source>
        <dbReference type="Proteomes" id="UP001197328"/>
    </source>
</evidence>
<accession>A0ABQ7S0N4</accession>
<feature type="compositionally biased region" description="Basic and acidic residues" evidence="1">
    <location>
        <begin position="250"/>
        <end position="261"/>
    </location>
</feature>
<dbReference type="PANTHER" id="PTHR13271">
    <property type="entry name" value="UNCHARACTERIZED PUTATIVE METHYLTRANSFERASE"/>
    <property type="match status" value="1"/>
</dbReference>
<dbReference type="EMBL" id="JAHLVD010000003">
    <property type="protein sequence ID" value="KAG7850921.1"/>
    <property type="molecule type" value="Genomic_DNA"/>
</dbReference>
<dbReference type="CDD" id="cd10527">
    <property type="entry name" value="SET_LSMT"/>
    <property type="match status" value="1"/>
</dbReference>
<dbReference type="PANTHER" id="PTHR13271:SF128">
    <property type="entry name" value="RIBOSOMAL LYSINE N-METHYLTRANSFERASE 3"/>
    <property type="match status" value="1"/>
</dbReference>
<feature type="domain" description="SET" evidence="2">
    <location>
        <begin position="25"/>
        <end position="289"/>
    </location>
</feature>
<feature type="compositionally biased region" description="Acidic residues" evidence="1">
    <location>
        <begin position="232"/>
        <end position="248"/>
    </location>
</feature>
<comment type="caution">
    <text evidence="3">The sequence shown here is derived from an EMBL/GenBank/DDBJ whole genome shotgun (WGS) entry which is preliminary data.</text>
</comment>
<evidence type="ECO:0000313" key="3">
    <source>
        <dbReference type="EMBL" id="KAG7850921.1"/>
    </source>
</evidence>
<dbReference type="Gene3D" id="3.90.1410.10">
    <property type="entry name" value="set domain protein methyltransferase, domain 1"/>
    <property type="match status" value="1"/>
</dbReference>
<protein>
    <recommendedName>
        <fullName evidence="2">SET domain-containing protein</fullName>
    </recommendedName>
</protein>
<gene>
    <name evidence="3" type="ORF">KL940_001498</name>
</gene>
<dbReference type="PROSITE" id="PS50280">
    <property type="entry name" value="SET"/>
    <property type="match status" value="1"/>
</dbReference>
<dbReference type="InterPro" id="IPR001214">
    <property type="entry name" value="SET_dom"/>
</dbReference>
<dbReference type="InterPro" id="IPR046341">
    <property type="entry name" value="SET_dom_sf"/>
</dbReference>